<gene>
    <name evidence="2" type="ORF">FQN60_006198</name>
</gene>
<dbReference type="Proteomes" id="UP000327493">
    <property type="component" value="Chromosome 19"/>
</dbReference>
<evidence type="ECO:0000313" key="3">
    <source>
        <dbReference type="Proteomes" id="UP000327493"/>
    </source>
</evidence>
<sequence>MREEREKERREEKEEEGKEASNGDSFNGIKTAQFLQGLYALIARCQIKDESIGHALPMGEHINISSAWTVIYLRGTVRPVSTSAPKRVMDVEWGFMFLGEGFRGLRHPWLKKEMDCFADFPLLHCFNSQSHLPSRIGIAHKREEVSIMAKHFWAMFEEPPAPD</sequence>
<dbReference type="AlphaFoldDB" id="A0A5J5CLE7"/>
<evidence type="ECO:0000256" key="1">
    <source>
        <dbReference type="SAM" id="MobiDB-lite"/>
    </source>
</evidence>
<keyword evidence="3" id="KW-1185">Reference proteome</keyword>
<reference evidence="2 3" key="1">
    <citation type="submission" date="2019-08" db="EMBL/GenBank/DDBJ databases">
        <title>A chromosome-level genome assembly, high-density linkage maps, and genome scans reveal the genomic architecture of hybrid incompatibilities underlying speciation via character displacement in darters (Percidae: Etheostominae).</title>
        <authorList>
            <person name="Moran R.L."/>
            <person name="Catchen J.M."/>
            <person name="Fuller R.C."/>
        </authorList>
    </citation>
    <scope>NUCLEOTIDE SEQUENCE [LARGE SCALE GENOMIC DNA]</scope>
    <source>
        <strain evidence="2">EspeVRDwgs_2016</strain>
        <tissue evidence="2">Muscle</tissue>
    </source>
</reference>
<comment type="caution">
    <text evidence="2">The sequence shown here is derived from an EMBL/GenBank/DDBJ whole genome shotgun (WGS) entry which is preliminary data.</text>
</comment>
<feature type="compositionally biased region" description="Basic and acidic residues" evidence="1">
    <location>
        <begin position="1"/>
        <end position="21"/>
    </location>
</feature>
<name>A0A5J5CLE7_9PERO</name>
<dbReference type="EMBL" id="VOFY01000019">
    <property type="protein sequence ID" value="KAA8582527.1"/>
    <property type="molecule type" value="Genomic_DNA"/>
</dbReference>
<accession>A0A5J5CLE7</accession>
<organism evidence="2 3">
    <name type="scientific">Etheostoma spectabile</name>
    <name type="common">orangethroat darter</name>
    <dbReference type="NCBI Taxonomy" id="54343"/>
    <lineage>
        <taxon>Eukaryota</taxon>
        <taxon>Metazoa</taxon>
        <taxon>Chordata</taxon>
        <taxon>Craniata</taxon>
        <taxon>Vertebrata</taxon>
        <taxon>Euteleostomi</taxon>
        <taxon>Actinopterygii</taxon>
        <taxon>Neopterygii</taxon>
        <taxon>Teleostei</taxon>
        <taxon>Neoteleostei</taxon>
        <taxon>Acanthomorphata</taxon>
        <taxon>Eupercaria</taxon>
        <taxon>Perciformes</taxon>
        <taxon>Percoidei</taxon>
        <taxon>Percidae</taxon>
        <taxon>Etheostomatinae</taxon>
        <taxon>Etheostoma</taxon>
    </lineage>
</organism>
<protein>
    <submittedName>
        <fullName evidence="2">Uncharacterized protein</fullName>
    </submittedName>
</protein>
<proteinExistence type="predicted"/>
<feature type="region of interest" description="Disordered" evidence="1">
    <location>
        <begin position="1"/>
        <end position="25"/>
    </location>
</feature>
<evidence type="ECO:0000313" key="2">
    <source>
        <dbReference type="EMBL" id="KAA8582527.1"/>
    </source>
</evidence>